<feature type="signal peptide" evidence="1">
    <location>
        <begin position="1"/>
        <end position="27"/>
    </location>
</feature>
<protein>
    <submittedName>
        <fullName evidence="2">DUF1028 domain-containing protein</fullName>
    </submittedName>
</protein>
<dbReference type="RefSeq" id="WP_263251289.1">
    <property type="nucleotide sequence ID" value="NZ_BAABLT010000016.1"/>
</dbReference>
<dbReference type="EMBL" id="JBHTIW010000021">
    <property type="protein sequence ID" value="MFD0922425.1"/>
    <property type="molecule type" value="Genomic_DNA"/>
</dbReference>
<name>A0ABW3FYR7_9PSEU</name>
<reference evidence="3" key="1">
    <citation type="journal article" date="2019" name="Int. J. Syst. Evol. Microbiol.">
        <title>The Global Catalogue of Microorganisms (GCM) 10K type strain sequencing project: providing services to taxonomists for standard genome sequencing and annotation.</title>
        <authorList>
            <consortium name="The Broad Institute Genomics Platform"/>
            <consortium name="The Broad Institute Genome Sequencing Center for Infectious Disease"/>
            <person name="Wu L."/>
            <person name="Ma J."/>
        </authorList>
    </citation>
    <scope>NUCLEOTIDE SEQUENCE [LARGE SCALE GENOMIC DNA]</scope>
    <source>
        <strain evidence="3">CCUG 56401</strain>
    </source>
</reference>
<organism evidence="2 3">
    <name type="scientific">Saccharopolyspora rosea</name>
    <dbReference type="NCBI Taxonomy" id="524884"/>
    <lineage>
        <taxon>Bacteria</taxon>
        <taxon>Bacillati</taxon>
        <taxon>Actinomycetota</taxon>
        <taxon>Actinomycetes</taxon>
        <taxon>Pseudonocardiales</taxon>
        <taxon>Pseudonocardiaceae</taxon>
        <taxon>Saccharopolyspora</taxon>
    </lineage>
</organism>
<sequence length="225" mass="23045">MTFSITARCARTGALGAAISSSSPAVASRCAFVSPTAGAVCSQNVTDPRLGPRLLGLLELGTSAVEAIEQVASTEPNIEYRQLTAVAPDGEPAVHSGRNALGTYGAVVGEHCVAAGNLLASEGVLDAMVEAFDADDSAPLARRLLTAMTAALAAGGEEGPVHSAGVLVAHDAPWPVVDLRVDWTEGDPIAELVSLLDIWEPQQHDYVQRGLNPAAAPSFGVPGDQ</sequence>
<comment type="caution">
    <text evidence="2">The sequence shown here is derived from an EMBL/GenBank/DDBJ whole genome shotgun (WGS) entry which is preliminary data.</text>
</comment>
<dbReference type="SUPFAM" id="SSF56235">
    <property type="entry name" value="N-terminal nucleophile aminohydrolases (Ntn hydrolases)"/>
    <property type="match status" value="1"/>
</dbReference>
<evidence type="ECO:0000313" key="2">
    <source>
        <dbReference type="EMBL" id="MFD0922425.1"/>
    </source>
</evidence>
<dbReference type="InterPro" id="IPR029055">
    <property type="entry name" value="Ntn_hydrolases_N"/>
</dbReference>
<dbReference type="Gene3D" id="3.60.20.10">
    <property type="entry name" value="Glutamine Phosphoribosylpyrophosphate, subunit 1, domain 1"/>
    <property type="match status" value="1"/>
</dbReference>
<keyword evidence="3" id="KW-1185">Reference proteome</keyword>
<dbReference type="Proteomes" id="UP001597018">
    <property type="component" value="Unassembled WGS sequence"/>
</dbReference>
<evidence type="ECO:0000256" key="1">
    <source>
        <dbReference type="SAM" id="SignalP"/>
    </source>
</evidence>
<dbReference type="InterPro" id="IPR010430">
    <property type="entry name" value="DUF1028"/>
</dbReference>
<dbReference type="PANTHER" id="PTHR39328:SF1">
    <property type="entry name" value="BLL2871 PROTEIN"/>
    <property type="match status" value="1"/>
</dbReference>
<proteinExistence type="predicted"/>
<dbReference type="PANTHER" id="PTHR39328">
    <property type="entry name" value="BLL2871 PROTEIN"/>
    <property type="match status" value="1"/>
</dbReference>
<accession>A0ABW3FYR7</accession>
<keyword evidence="1" id="KW-0732">Signal</keyword>
<feature type="chain" id="PRO_5046911900" evidence="1">
    <location>
        <begin position="28"/>
        <end position="225"/>
    </location>
</feature>
<dbReference type="Pfam" id="PF06267">
    <property type="entry name" value="DUF1028"/>
    <property type="match status" value="1"/>
</dbReference>
<gene>
    <name evidence="2" type="ORF">ACFQ16_21990</name>
</gene>
<evidence type="ECO:0000313" key="3">
    <source>
        <dbReference type="Proteomes" id="UP001597018"/>
    </source>
</evidence>